<name>A0A1M6HHK7_9BACT</name>
<dbReference type="AlphaFoldDB" id="A0A1M6HHK7"/>
<dbReference type="EMBL" id="FQZE01000013">
    <property type="protein sequence ID" value="SHJ21622.1"/>
    <property type="molecule type" value="Genomic_DNA"/>
</dbReference>
<organism evidence="1 2">
    <name type="scientific">Tangfeifania diversioriginum</name>
    <dbReference type="NCBI Taxonomy" id="1168035"/>
    <lineage>
        <taxon>Bacteria</taxon>
        <taxon>Pseudomonadati</taxon>
        <taxon>Bacteroidota</taxon>
        <taxon>Bacteroidia</taxon>
        <taxon>Marinilabiliales</taxon>
        <taxon>Prolixibacteraceae</taxon>
        <taxon>Tangfeifania</taxon>
    </lineage>
</organism>
<gene>
    <name evidence="1" type="ORF">SAMN05444280_11390</name>
</gene>
<keyword evidence="2" id="KW-1185">Reference proteome</keyword>
<evidence type="ECO:0000313" key="2">
    <source>
        <dbReference type="Proteomes" id="UP000184050"/>
    </source>
</evidence>
<reference evidence="1 2" key="1">
    <citation type="submission" date="2016-11" db="EMBL/GenBank/DDBJ databases">
        <authorList>
            <person name="Jaros S."/>
            <person name="Januszkiewicz K."/>
            <person name="Wedrychowicz H."/>
        </authorList>
    </citation>
    <scope>NUCLEOTIDE SEQUENCE [LARGE SCALE GENOMIC DNA]</scope>
    <source>
        <strain evidence="1 2">DSM 27063</strain>
    </source>
</reference>
<evidence type="ECO:0000313" key="1">
    <source>
        <dbReference type="EMBL" id="SHJ21622.1"/>
    </source>
</evidence>
<accession>A0A1M6HHK7</accession>
<proteinExistence type="predicted"/>
<dbReference type="Proteomes" id="UP000184050">
    <property type="component" value="Unassembled WGS sequence"/>
</dbReference>
<dbReference type="RefSeq" id="WP_175552510.1">
    <property type="nucleotide sequence ID" value="NZ_FQZE01000013.1"/>
</dbReference>
<feature type="non-terminal residue" evidence="1">
    <location>
        <position position="1"/>
    </location>
</feature>
<sequence>NNKLLPSLRVKVFSSPSRGYPKATSSGRGFLLWHNKIAQGEGYYTEFIEKLGTGVTRIKQEVEKAELPEPVFHYNYFFAVEFTRVGKAQKSSQNIFVVVFLQSINIFLRQECGICYNYWFVNVKFLLKRFKCRYQGFGF</sequence>
<protein>
    <submittedName>
        <fullName evidence="1">Uncharacterized protein</fullName>
    </submittedName>
</protein>